<dbReference type="EMBL" id="SNYC01000009">
    <property type="protein sequence ID" value="TDQ06339.1"/>
    <property type="molecule type" value="Genomic_DNA"/>
</dbReference>
<dbReference type="GO" id="GO:0016985">
    <property type="term" value="F:mannan endo-1,4-beta-mannosidase activity"/>
    <property type="evidence" value="ECO:0007669"/>
    <property type="project" value="UniProtKB-UniRule"/>
</dbReference>
<organism evidence="10 11">
    <name type="scientific">Pedobacter metabolipauper</name>
    <dbReference type="NCBI Taxonomy" id="425513"/>
    <lineage>
        <taxon>Bacteria</taxon>
        <taxon>Pseudomonadati</taxon>
        <taxon>Bacteroidota</taxon>
        <taxon>Sphingobacteriia</taxon>
        <taxon>Sphingobacteriales</taxon>
        <taxon>Sphingobacteriaceae</taxon>
        <taxon>Pedobacter</taxon>
    </lineage>
</organism>
<dbReference type="InterPro" id="IPR022790">
    <property type="entry name" value="GH26_dom"/>
</dbReference>
<protein>
    <recommendedName>
        <fullName evidence="4">Mannan endo-1,4-beta-mannosidase</fullName>
        <ecNumber evidence="4">3.2.1.78</ecNumber>
    </recommendedName>
</protein>
<sequence>MVKRIILFLYVFGSFQFILMAQTADKNATRETKNLYLNLQRYQGNGVLFGHQDDMAYGVGWKYEKDRSDIKDLAGQYPAVLGWDVAGLEKNNSRNLDGVPFDQMRDFIKKAYDLGAVNTFSWHMDNPLNGNTAWDTTSTVTVKSMLPGGAAHATYKTWLNSFAAYVKTLKGSDGKLIPILFRPFHEHTGSWFWWGKKESTPQEYKALWQFTVRYLRDVKQTHNLIYVFNPSGFDTEAEYLERYPGNDYADVLSFDIYQYGDVAGGKAFSADLAKKVAIQHQIALKNKKITAIAEMGYVEIPDPKWWSEVVWKAIEAHQPSYLLVWRNAGYRKQENDQHYYAPYKGHRSSADFLELFNQKKLILQKGAQQYRMYSDHK</sequence>
<dbReference type="InterPro" id="IPR017853">
    <property type="entry name" value="GH"/>
</dbReference>
<evidence type="ECO:0000256" key="3">
    <source>
        <dbReference type="ARBA" id="ARBA00023295"/>
    </source>
</evidence>
<dbReference type="InterPro" id="IPR016714">
    <property type="entry name" value="MANB/E"/>
</dbReference>
<feature type="site" description="Plays an important role in maintaining the position of the catalytic nucleophile" evidence="7">
    <location>
        <position position="185"/>
    </location>
</feature>
<name>A0A4R6SQD3_9SPHI</name>
<keyword evidence="4" id="KW-0732">Signal</keyword>
<dbReference type="Pfam" id="PF02156">
    <property type="entry name" value="Glyco_hydro_26"/>
    <property type="match status" value="1"/>
</dbReference>
<dbReference type="Gene3D" id="3.20.20.80">
    <property type="entry name" value="Glycosidases"/>
    <property type="match status" value="1"/>
</dbReference>
<reference evidence="10 11" key="1">
    <citation type="submission" date="2019-03" db="EMBL/GenBank/DDBJ databases">
        <title>Genomic Encyclopedia of Archaeal and Bacterial Type Strains, Phase II (KMG-II): from individual species to whole genera.</title>
        <authorList>
            <person name="Goeker M."/>
        </authorList>
    </citation>
    <scope>NUCLEOTIDE SEQUENCE [LARGE SCALE GENOMIC DNA]</scope>
    <source>
        <strain evidence="10 11">DSM 19035</strain>
    </source>
</reference>
<keyword evidence="4" id="KW-0119">Carbohydrate metabolism</keyword>
<accession>A0A4R6SQD3</accession>
<dbReference type="PANTHER" id="PTHR40079">
    <property type="entry name" value="MANNAN ENDO-1,4-BETA-MANNOSIDASE E-RELATED"/>
    <property type="match status" value="1"/>
</dbReference>
<feature type="binding site" evidence="6">
    <location>
        <position position="191"/>
    </location>
    <ligand>
        <name>substrate</name>
    </ligand>
</feature>
<evidence type="ECO:0000256" key="4">
    <source>
        <dbReference type="PIRNR" id="PIRNR018168"/>
    </source>
</evidence>
<proteinExistence type="inferred from homology"/>
<dbReference type="GO" id="GO:0005576">
    <property type="term" value="C:extracellular region"/>
    <property type="evidence" value="ECO:0007669"/>
    <property type="project" value="UniProtKB-SubCell"/>
</dbReference>
<comment type="subcellular location">
    <subcellularLocation>
        <location evidence="4">Secreted</location>
    </subcellularLocation>
</comment>
<comment type="catalytic activity">
    <reaction evidence="4">
        <text>Random hydrolysis of (1-&gt;4)-beta-D-mannosidic linkages in mannans, galactomannans and glucomannans.</text>
        <dbReference type="EC" id="3.2.1.78"/>
    </reaction>
</comment>
<keyword evidence="4" id="KW-0964">Secreted</keyword>
<feature type="active site" description="Proton donor" evidence="5 8">
    <location>
        <position position="186"/>
    </location>
</feature>
<feature type="active site" description="Nucleophile" evidence="5 8">
    <location>
        <position position="294"/>
    </location>
</feature>
<dbReference type="Proteomes" id="UP000295620">
    <property type="component" value="Unassembled WGS sequence"/>
</dbReference>
<feature type="domain" description="GH26" evidence="9">
    <location>
        <begin position="30"/>
        <end position="365"/>
    </location>
</feature>
<keyword evidence="2 4" id="KW-0378">Hydrolase</keyword>
<dbReference type="PANTHER" id="PTHR40079:SF4">
    <property type="entry name" value="GH26 DOMAIN-CONTAINING PROTEIN-RELATED"/>
    <property type="match status" value="1"/>
</dbReference>
<evidence type="ECO:0000256" key="8">
    <source>
        <dbReference type="PROSITE-ProRule" id="PRU01100"/>
    </source>
</evidence>
<feature type="binding site" evidence="6">
    <location>
        <position position="123"/>
    </location>
    <ligand>
        <name>substrate</name>
    </ligand>
</feature>
<keyword evidence="3 4" id="KW-0326">Glycosidase</keyword>
<feature type="chain" id="PRO_5021060820" description="Mannan endo-1,4-beta-mannosidase" evidence="4">
    <location>
        <begin position="24"/>
        <end position="377"/>
    </location>
</feature>
<dbReference type="OrthoDB" id="9803686at2"/>
<evidence type="ECO:0000256" key="1">
    <source>
        <dbReference type="ARBA" id="ARBA00007754"/>
    </source>
</evidence>
<gene>
    <name evidence="10" type="ORF">ATK78_4409</name>
</gene>
<evidence type="ECO:0000256" key="6">
    <source>
        <dbReference type="PIRSR" id="PIRSR018168-2"/>
    </source>
</evidence>
<evidence type="ECO:0000313" key="11">
    <source>
        <dbReference type="Proteomes" id="UP000295620"/>
    </source>
</evidence>
<dbReference type="RefSeq" id="WP_133578202.1">
    <property type="nucleotide sequence ID" value="NZ_SNYC01000009.1"/>
</dbReference>
<evidence type="ECO:0000256" key="5">
    <source>
        <dbReference type="PIRSR" id="PIRSR018168-1"/>
    </source>
</evidence>
<evidence type="ECO:0000313" key="10">
    <source>
        <dbReference type="EMBL" id="TDQ06339.1"/>
    </source>
</evidence>
<keyword evidence="11" id="KW-1185">Reference proteome</keyword>
<evidence type="ECO:0000259" key="9">
    <source>
        <dbReference type="PROSITE" id="PS51764"/>
    </source>
</evidence>
<dbReference type="GO" id="GO:0006080">
    <property type="term" value="P:substituted mannan metabolic process"/>
    <property type="evidence" value="ECO:0007669"/>
    <property type="project" value="UniProtKB-UniRule"/>
</dbReference>
<feature type="signal peptide" evidence="4">
    <location>
        <begin position="1"/>
        <end position="23"/>
    </location>
</feature>
<dbReference type="EC" id="3.2.1.78" evidence="4"/>
<comment type="caution">
    <text evidence="10">The sequence shown here is derived from an EMBL/GenBank/DDBJ whole genome shotgun (WGS) entry which is preliminary data.</text>
</comment>
<comment type="similarity">
    <text evidence="1 4 8">Belongs to the glycosyl hydrolase 26 family.</text>
</comment>
<dbReference type="PROSITE" id="PS51764">
    <property type="entry name" value="GH26"/>
    <property type="match status" value="1"/>
</dbReference>
<dbReference type="InterPro" id="IPR000805">
    <property type="entry name" value="Glyco_hydro_26"/>
</dbReference>
<evidence type="ECO:0000256" key="2">
    <source>
        <dbReference type="ARBA" id="ARBA00022801"/>
    </source>
</evidence>
<evidence type="ECO:0000256" key="7">
    <source>
        <dbReference type="PIRSR" id="PIRSR018168-3"/>
    </source>
</evidence>
<dbReference type="PIRSF" id="PIRSF018168">
    <property type="entry name" value="Mannan-1_4-beta-mannosidase"/>
    <property type="match status" value="1"/>
</dbReference>
<dbReference type="SUPFAM" id="SSF51445">
    <property type="entry name" value="(Trans)glycosidases"/>
    <property type="match status" value="1"/>
</dbReference>
<dbReference type="PRINTS" id="PR00739">
    <property type="entry name" value="GLHYDRLASE26"/>
</dbReference>
<feature type="binding site" evidence="6">
    <location>
        <position position="257"/>
    </location>
    <ligand>
        <name>substrate</name>
    </ligand>
</feature>
<dbReference type="AlphaFoldDB" id="A0A4R6SQD3"/>